<keyword evidence="4" id="KW-1185">Reference proteome</keyword>
<dbReference type="EMBL" id="JANWTC010000001">
    <property type="protein sequence ID" value="MCS5478408.1"/>
    <property type="molecule type" value="Genomic_DNA"/>
</dbReference>
<evidence type="ECO:0008006" key="5">
    <source>
        <dbReference type="Google" id="ProtNLM"/>
    </source>
</evidence>
<feature type="region of interest" description="Disordered" evidence="1">
    <location>
        <begin position="125"/>
        <end position="154"/>
    </location>
</feature>
<sequence length="154" mass="16116">MVTVLVSLAALKSLPSVAFAPGTHVVLVDRSAAGEPVAVDEFLTPGTPSGATVVFYTATGTSTRTDRIGLRRRLGNTGTPLTLTKADAGKPWAPVLPPEAAQRLPGAVCSGMQHWRPVALMRPWPAGTDAPQDMKTPPRAAKLRDGAITNPDKD</sequence>
<reference evidence="3 4" key="1">
    <citation type="submission" date="2022-08" db="EMBL/GenBank/DDBJ databases">
        <title>YIM 101645 draft genome.</title>
        <authorList>
            <person name="Chen X."/>
        </authorList>
    </citation>
    <scope>NUCLEOTIDE SEQUENCE [LARGE SCALE GENOMIC DNA]</scope>
    <source>
        <strain evidence="3 4">YIM 101645</strain>
    </source>
</reference>
<evidence type="ECO:0000313" key="4">
    <source>
        <dbReference type="Proteomes" id="UP001205965"/>
    </source>
</evidence>
<organism evidence="3 4">
    <name type="scientific">Corynebacterium lemuris</name>
    <dbReference type="NCBI Taxonomy" id="1859292"/>
    <lineage>
        <taxon>Bacteria</taxon>
        <taxon>Bacillati</taxon>
        <taxon>Actinomycetota</taxon>
        <taxon>Actinomycetes</taxon>
        <taxon>Mycobacteriales</taxon>
        <taxon>Corynebacteriaceae</taxon>
        <taxon>Corynebacterium</taxon>
    </lineage>
</organism>
<accession>A0ABT2FT57</accession>
<protein>
    <recommendedName>
        <fullName evidence="5">Secreted protein</fullName>
    </recommendedName>
</protein>
<feature type="signal peptide" evidence="2">
    <location>
        <begin position="1"/>
        <end position="20"/>
    </location>
</feature>
<comment type="caution">
    <text evidence="3">The sequence shown here is derived from an EMBL/GenBank/DDBJ whole genome shotgun (WGS) entry which is preliminary data.</text>
</comment>
<evidence type="ECO:0000313" key="3">
    <source>
        <dbReference type="EMBL" id="MCS5478408.1"/>
    </source>
</evidence>
<evidence type="ECO:0000256" key="2">
    <source>
        <dbReference type="SAM" id="SignalP"/>
    </source>
</evidence>
<evidence type="ECO:0000256" key="1">
    <source>
        <dbReference type="SAM" id="MobiDB-lite"/>
    </source>
</evidence>
<proteinExistence type="predicted"/>
<keyword evidence="2" id="KW-0732">Signal</keyword>
<dbReference type="Proteomes" id="UP001205965">
    <property type="component" value="Unassembled WGS sequence"/>
</dbReference>
<feature type="chain" id="PRO_5047215190" description="Secreted protein" evidence="2">
    <location>
        <begin position="21"/>
        <end position="154"/>
    </location>
</feature>
<gene>
    <name evidence="3" type="ORF">NYP18_01930</name>
</gene>
<dbReference type="RefSeq" id="WP_259426426.1">
    <property type="nucleotide sequence ID" value="NZ_JANWTC010000001.1"/>
</dbReference>
<name>A0ABT2FT57_9CORY</name>